<evidence type="ECO:0000256" key="5">
    <source>
        <dbReference type="ARBA" id="ARBA00022833"/>
    </source>
</evidence>
<comment type="cofactor">
    <cofactor evidence="1">
        <name>Zn(2+)</name>
        <dbReference type="ChEBI" id="CHEBI:29105"/>
    </cofactor>
</comment>
<feature type="transmembrane region" description="Helical" evidence="7">
    <location>
        <begin position="582"/>
        <end position="603"/>
    </location>
</feature>
<feature type="transmembrane region" description="Helical" evidence="7">
    <location>
        <begin position="415"/>
        <end position="437"/>
    </location>
</feature>
<dbReference type="RefSeq" id="WP_369147977.1">
    <property type="nucleotide sequence ID" value="NZ_CP163444.1"/>
</dbReference>
<sequence length="714" mass="74083">MRRSAPGPAALGRPGPFTLPSGTSVRFVLLIAAMGIVSALLVNGTSAVLLSSVRWEELQEYHECNARATEEAARERGSATDIRIPTELDLGDCEDPRAGASRLVTAGVSVGLLLALLGAYAGLPRYRTRRRGYRPLTGMPELSAYLAGLLGESGVRERVGFLVEPLNPAVHALAFGRLGRRRVALSGGLLTLYSLDRAAFRSIVLHELAHIRNRDLDIAFLTLILWRASMPTLGALTVVAVPASLVVGGALRGSVLGFAVQVPLLTALVVLLKNAVLRSRELYADARVTEWEGSADGLRRLFGAAPAREGAKTGRGLLSVHPPLAERARALTDRRVLYGVGFWDMSAVGAAGAFLHDMVSLGPIGGGSQAGPVTELAATVLSGFLVVGAAGTVLWQAVTHAPGSLTPARLRRAGLGLGLGLGVFRLLSSSMAFSLVSVGGKGASLAFPYLALTSLCGWALVRWLVLVAEAWGPVLARNRRPRRVLWTVLAVGAAGVLPMADFLLTLPTMILYAAAFIAPSLPGALVFVGGTGFLASHRIASLVVPVLLTAMVVPLVGQYVSWRPGARHTFTGFGPPGPPPGVLVRLGVPVAPAAALSALLVVWTGAPAPVLMAGGVLIAGQVAAAFWAGGGYAPLPLARGALAAFGAGLLGTVAFGVLVRLVGCLATGTDPCVPLPGAVHLRLALTMAAVGTLPAWTVHALAVRSRRARTRRRA</sequence>
<dbReference type="AlphaFoldDB" id="A0AB39T4C7"/>
<evidence type="ECO:0000313" key="9">
    <source>
        <dbReference type="EMBL" id="XDQ75450.1"/>
    </source>
</evidence>
<keyword evidence="3" id="KW-0479">Metal-binding</keyword>
<accession>A0AB39T4C7</accession>
<dbReference type="InterPro" id="IPR001915">
    <property type="entry name" value="Peptidase_M48"/>
</dbReference>
<feature type="transmembrane region" description="Helical" evidence="7">
    <location>
        <begin position="336"/>
        <end position="356"/>
    </location>
</feature>
<evidence type="ECO:0000256" key="3">
    <source>
        <dbReference type="ARBA" id="ARBA00022723"/>
    </source>
</evidence>
<gene>
    <name evidence="9" type="ORF">AB5J54_35190</name>
</gene>
<proteinExistence type="predicted"/>
<feature type="transmembrane region" description="Helical" evidence="7">
    <location>
        <begin position="510"/>
        <end position="535"/>
    </location>
</feature>
<evidence type="ECO:0000259" key="8">
    <source>
        <dbReference type="Pfam" id="PF01435"/>
    </source>
</evidence>
<dbReference type="GO" id="GO:0006508">
    <property type="term" value="P:proteolysis"/>
    <property type="evidence" value="ECO:0007669"/>
    <property type="project" value="UniProtKB-KW"/>
</dbReference>
<feature type="transmembrane region" description="Helical" evidence="7">
    <location>
        <begin position="610"/>
        <end position="629"/>
    </location>
</feature>
<evidence type="ECO:0000256" key="2">
    <source>
        <dbReference type="ARBA" id="ARBA00022670"/>
    </source>
</evidence>
<feature type="transmembrane region" description="Helical" evidence="7">
    <location>
        <begin position="218"/>
        <end position="241"/>
    </location>
</feature>
<keyword evidence="5" id="KW-0862">Zinc</keyword>
<evidence type="ECO:0000256" key="1">
    <source>
        <dbReference type="ARBA" id="ARBA00001947"/>
    </source>
</evidence>
<keyword evidence="2" id="KW-0645">Protease</keyword>
<name>A0AB39T4C7_9ACTN</name>
<dbReference type="GO" id="GO:0046872">
    <property type="term" value="F:metal ion binding"/>
    <property type="evidence" value="ECO:0007669"/>
    <property type="project" value="UniProtKB-KW"/>
</dbReference>
<keyword evidence="4 9" id="KW-0378">Hydrolase</keyword>
<dbReference type="GO" id="GO:0004222">
    <property type="term" value="F:metalloendopeptidase activity"/>
    <property type="evidence" value="ECO:0007669"/>
    <property type="project" value="InterPro"/>
</dbReference>
<dbReference type="EC" id="3.4.24.-" evidence="9"/>
<feature type="domain" description="Peptidase M48" evidence="8">
    <location>
        <begin position="168"/>
        <end position="334"/>
    </location>
</feature>
<dbReference type="EMBL" id="CP163444">
    <property type="protein sequence ID" value="XDQ75450.1"/>
    <property type="molecule type" value="Genomic_DNA"/>
</dbReference>
<evidence type="ECO:0000256" key="4">
    <source>
        <dbReference type="ARBA" id="ARBA00022801"/>
    </source>
</evidence>
<keyword evidence="6" id="KW-0482">Metalloprotease</keyword>
<feature type="transmembrane region" description="Helical" evidence="7">
    <location>
        <begin position="376"/>
        <end position="395"/>
    </location>
</feature>
<feature type="transmembrane region" description="Helical" evidence="7">
    <location>
        <begin position="484"/>
        <end position="504"/>
    </location>
</feature>
<feature type="transmembrane region" description="Helical" evidence="7">
    <location>
        <begin position="103"/>
        <end position="123"/>
    </location>
</feature>
<keyword evidence="7" id="KW-0472">Membrane</keyword>
<feature type="transmembrane region" description="Helical" evidence="7">
    <location>
        <begin position="449"/>
        <end position="472"/>
    </location>
</feature>
<organism evidence="9">
    <name type="scientific">Streptomyces sp. R44</name>
    <dbReference type="NCBI Taxonomy" id="3238633"/>
    <lineage>
        <taxon>Bacteria</taxon>
        <taxon>Bacillati</taxon>
        <taxon>Actinomycetota</taxon>
        <taxon>Actinomycetes</taxon>
        <taxon>Kitasatosporales</taxon>
        <taxon>Streptomycetaceae</taxon>
        <taxon>Streptomyces</taxon>
    </lineage>
</organism>
<feature type="transmembrane region" description="Helical" evidence="7">
    <location>
        <begin position="542"/>
        <end position="562"/>
    </location>
</feature>
<dbReference type="Gene3D" id="3.30.2010.10">
    <property type="entry name" value="Metalloproteases ('zincins'), catalytic domain"/>
    <property type="match status" value="1"/>
</dbReference>
<evidence type="ECO:0000256" key="6">
    <source>
        <dbReference type="ARBA" id="ARBA00023049"/>
    </source>
</evidence>
<dbReference type="Pfam" id="PF01435">
    <property type="entry name" value="Peptidase_M48"/>
    <property type="match status" value="1"/>
</dbReference>
<feature type="transmembrane region" description="Helical" evidence="7">
    <location>
        <begin position="27"/>
        <end position="50"/>
    </location>
</feature>
<reference evidence="9" key="1">
    <citation type="submission" date="2024-07" db="EMBL/GenBank/DDBJ databases">
        <authorList>
            <person name="Yu S.T."/>
        </authorList>
    </citation>
    <scope>NUCLEOTIDE SEQUENCE</scope>
    <source>
        <strain evidence="9">R44</strain>
    </source>
</reference>
<feature type="transmembrane region" description="Helical" evidence="7">
    <location>
        <begin position="253"/>
        <end position="272"/>
    </location>
</feature>
<keyword evidence="7" id="KW-1133">Transmembrane helix</keyword>
<protein>
    <submittedName>
        <fullName evidence="9">M48 family metallopeptidase</fullName>
        <ecNumber evidence="9">3.4.24.-</ecNumber>
    </submittedName>
</protein>
<keyword evidence="7" id="KW-0812">Transmembrane</keyword>
<evidence type="ECO:0000256" key="7">
    <source>
        <dbReference type="SAM" id="Phobius"/>
    </source>
</evidence>